<evidence type="ECO:0000313" key="6">
    <source>
        <dbReference type="EMBL" id="KZN10141.1"/>
    </source>
</evidence>
<dbReference type="Gramene" id="KZN10141">
    <property type="protein sequence ID" value="KZN10141"/>
    <property type="gene ID" value="DCAR_002797"/>
</dbReference>
<dbReference type="EMBL" id="CP093343">
    <property type="protein sequence ID" value="WOG83758.1"/>
    <property type="molecule type" value="Genomic_DNA"/>
</dbReference>
<dbReference type="STRING" id="79200.A0A166HE78"/>
<evidence type="ECO:0000259" key="5">
    <source>
        <dbReference type="Pfam" id="PF00462"/>
    </source>
</evidence>
<dbReference type="InterPro" id="IPR014025">
    <property type="entry name" value="Glutaredoxin_subgr"/>
</dbReference>
<organism evidence="6">
    <name type="scientific">Daucus carota subsp. sativus</name>
    <name type="common">Carrot</name>
    <dbReference type="NCBI Taxonomy" id="79200"/>
    <lineage>
        <taxon>Eukaryota</taxon>
        <taxon>Viridiplantae</taxon>
        <taxon>Streptophyta</taxon>
        <taxon>Embryophyta</taxon>
        <taxon>Tracheophyta</taxon>
        <taxon>Spermatophyta</taxon>
        <taxon>Magnoliopsida</taxon>
        <taxon>eudicotyledons</taxon>
        <taxon>Gunneridae</taxon>
        <taxon>Pentapetalae</taxon>
        <taxon>asterids</taxon>
        <taxon>campanulids</taxon>
        <taxon>Apiales</taxon>
        <taxon>Apiaceae</taxon>
        <taxon>Apioideae</taxon>
        <taxon>Scandiceae</taxon>
        <taxon>Daucinae</taxon>
        <taxon>Daucus</taxon>
        <taxon>Daucus sect. Daucus</taxon>
    </lineage>
</organism>
<dbReference type="InterPro" id="IPR011905">
    <property type="entry name" value="GlrX-like_pln_2"/>
</dbReference>
<dbReference type="AlphaFoldDB" id="A0A166HE78"/>
<dbReference type="EMBL" id="LNRQ01000001">
    <property type="protein sequence ID" value="KZN10141.1"/>
    <property type="molecule type" value="Genomic_DNA"/>
</dbReference>
<name>A0A166HE78_DAUCS</name>
<comment type="subcellular location">
    <subcellularLocation>
        <location evidence="1">Cytoplasm</location>
    </subcellularLocation>
</comment>
<evidence type="ECO:0000313" key="7">
    <source>
        <dbReference type="EMBL" id="WOG83758.1"/>
    </source>
</evidence>
<proteinExistence type="inferred from homology"/>
<keyword evidence="3" id="KW-0963">Cytoplasm</keyword>
<feature type="domain" description="Glutaredoxin" evidence="5">
    <location>
        <begin position="13"/>
        <end position="75"/>
    </location>
</feature>
<dbReference type="SUPFAM" id="SSF52833">
    <property type="entry name" value="Thioredoxin-like"/>
    <property type="match status" value="1"/>
</dbReference>
<reference evidence="6" key="1">
    <citation type="journal article" date="2016" name="Nat. Genet.">
        <title>A high-quality carrot genome assembly provides new insights into carotenoid accumulation and asterid genome evolution.</title>
        <authorList>
            <person name="Iorizzo M."/>
            <person name="Ellison S."/>
            <person name="Senalik D."/>
            <person name="Zeng P."/>
            <person name="Satapoomin P."/>
            <person name="Huang J."/>
            <person name="Bowman M."/>
            <person name="Iovene M."/>
            <person name="Sanseverino W."/>
            <person name="Cavagnaro P."/>
            <person name="Yildiz M."/>
            <person name="Macko-Podgorni A."/>
            <person name="Moranska E."/>
            <person name="Grzebelus E."/>
            <person name="Grzebelus D."/>
            <person name="Ashrafi H."/>
            <person name="Zheng Z."/>
            <person name="Cheng S."/>
            <person name="Spooner D."/>
            <person name="Van Deynze A."/>
            <person name="Simon P."/>
        </authorList>
    </citation>
    <scope>NUCLEOTIDE SEQUENCE [LARGE SCALE GENOMIC DNA]</scope>
    <source>
        <tissue evidence="6">Leaf</tissue>
    </source>
</reference>
<dbReference type="InterPro" id="IPR002109">
    <property type="entry name" value="Glutaredoxin"/>
</dbReference>
<dbReference type="KEGG" id="dcr:108198295"/>
<dbReference type="OMA" id="CISHCIE"/>
<dbReference type="InterPro" id="IPR036249">
    <property type="entry name" value="Thioredoxin-like_sf"/>
</dbReference>
<evidence type="ECO:0000256" key="3">
    <source>
        <dbReference type="ARBA" id="ARBA00022490"/>
    </source>
</evidence>
<dbReference type="PANTHER" id="PTHR10168">
    <property type="entry name" value="GLUTAREDOXIN"/>
    <property type="match status" value="1"/>
</dbReference>
<gene>
    <name evidence="6" type="ORF">DCAR_002797</name>
    <name evidence="7" type="ORF">DCAR_0102936</name>
</gene>
<evidence type="ECO:0000256" key="2">
    <source>
        <dbReference type="ARBA" id="ARBA00007568"/>
    </source>
</evidence>
<dbReference type="Gene3D" id="3.40.30.10">
    <property type="entry name" value="Glutaredoxin"/>
    <property type="match status" value="1"/>
</dbReference>
<dbReference type="PROSITE" id="PS51354">
    <property type="entry name" value="GLUTAREDOXIN_2"/>
    <property type="match status" value="1"/>
</dbReference>
<dbReference type="PRINTS" id="PR00160">
    <property type="entry name" value="GLUTAREDOXIN"/>
</dbReference>
<dbReference type="GO" id="GO:0005737">
    <property type="term" value="C:cytoplasm"/>
    <property type="evidence" value="ECO:0007669"/>
    <property type="project" value="UniProtKB-SubCell"/>
</dbReference>
<comment type="similarity">
    <text evidence="2">Belongs to the glutaredoxin family. CC-type subfamily.</text>
</comment>
<reference evidence="7" key="2">
    <citation type="submission" date="2022-03" db="EMBL/GenBank/DDBJ databases">
        <title>Draft title - Genomic analysis of global carrot germplasm unveils the trajectory of domestication and the origin of high carotenoid orange carrot.</title>
        <authorList>
            <person name="Iorizzo M."/>
            <person name="Ellison S."/>
            <person name="Senalik D."/>
            <person name="Macko-Podgorni A."/>
            <person name="Grzebelus D."/>
            <person name="Bostan H."/>
            <person name="Rolling W."/>
            <person name="Curaba J."/>
            <person name="Simon P."/>
        </authorList>
    </citation>
    <scope>NUCLEOTIDE SEQUENCE</scope>
    <source>
        <tissue evidence="7">Leaf</tissue>
    </source>
</reference>
<keyword evidence="8" id="KW-1185">Reference proteome</keyword>
<evidence type="ECO:0000313" key="8">
    <source>
        <dbReference type="Proteomes" id="UP000077755"/>
    </source>
</evidence>
<evidence type="ECO:0000256" key="1">
    <source>
        <dbReference type="ARBA" id="ARBA00004496"/>
    </source>
</evidence>
<dbReference type="Pfam" id="PF00462">
    <property type="entry name" value="Glutaredoxin"/>
    <property type="match status" value="1"/>
</dbReference>
<protein>
    <recommendedName>
        <fullName evidence="5">Glutaredoxin domain-containing protein</fullName>
    </recommendedName>
</protein>
<dbReference type="Proteomes" id="UP000077755">
    <property type="component" value="Chromosome 1"/>
</dbReference>
<keyword evidence="4" id="KW-0676">Redox-active center</keyword>
<evidence type="ECO:0000256" key="4">
    <source>
        <dbReference type="ARBA" id="ARBA00023284"/>
    </source>
</evidence>
<dbReference type="NCBIfam" id="TIGR02189">
    <property type="entry name" value="GlrX-like_plant"/>
    <property type="match status" value="1"/>
</dbReference>
<sequence>MALVTRLGSEYPVVIFSKSSCSMSHSIKSLLSSFGANLRVYEIDEDSNGQQMETELKALGRKPSVPAVFIGQELIGGSNEIFSLHLKGKLVPLLLNANAIWL</sequence>
<dbReference type="OrthoDB" id="418495at2759"/>
<accession>A0A166HE78</accession>